<dbReference type="Proteomes" id="UP001181693">
    <property type="component" value="Unassembled WGS sequence"/>
</dbReference>
<proteinExistence type="predicted"/>
<comment type="caution">
    <text evidence="1">The sequence shown here is derived from an EMBL/GenBank/DDBJ whole genome shotgun (WGS) entry which is preliminary data.</text>
</comment>
<accession>A0AAV3AMK2</accession>
<evidence type="ECO:0000313" key="2">
    <source>
        <dbReference type="Proteomes" id="UP001181693"/>
    </source>
</evidence>
<evidence type="ECO:0000313" key="1">
    <source>
        <dbReference type="EMBL" id="DBA23363.1"/>
    </source>
</evidence>
<keyword evidence="2" id="KW-1185">Reference proteome</keyword>
<dbReference type="AlphaFoldDB" id="A0AAV3AMK2"/>
<name>A0AAV3AMK2_PYXAD</name>
<organism evidence="1 2">
    <name type="scientific">Pyxicephalus adspersus</name>
    <name type="common">African bullfrog</name>
    <dbReference type="NCBI Taxonomy" id="30357"/>
    <lineage>
        <taxon>Eukaryota</taxon>
        <taxon>Metazoa</taxon>
        <taxon>Chordata</taxon>
        <taxon>Craniata</taxon>
        <taxon>Vertebrata</taxon>
        <taxon>Euteleostomi</taxon>
        <taxon>Amphibia</taxon>
        <taxon>Batrachia</taxon>
        <taxon>Anura</taxon>
        <taxon>Neobatrachia</taxon>
        <taxon>Ranoidea</taxon>
        <taxon>Pyxicephalidae</taxon>
        <taxon>Pyxicephalinae</taxon>
        <taxon>Pyxicephalus</taxon>
    </lineage>
</organism>
<gene>
    <name evidence="1" type="ORF">GDO54_014282</name>
</gene>
<sequence length="80" mass="8953">MTTMQSLSCCQGRMVCHPHVTFYSSSDPCETLLTDGRSPKGSLHLSSGVIHKENNKAYRTLTPENGRGHHFIEKTYLLLC</sequence>
<reference evidence="1" key="1">
    <citation type="thesis" date="2020" institute="ProQuest LLC" country="789 East Eisenhower Parkway, Ann Arbor, MI, USA">
        <title>Comparative Genomics and Chromosome Evolution.</title>
        <authorList>
            <person name="Mudd A.B."/>
        </authorList>
    </citation>
    <scope>NUCLEOTIDE SEQUENCE</scope>
    <source>
        <strain evidence="1">1538</strain>
        <tissue evidence="1">Blood</tissue>
    </source>
</reference>
<dbReference type="EMBL" id="DYDO01000006">
    <property type="protein sequence ID" value="DBA23363.1"/>
    <property type="molecule type" value="Genomic_DNA"/>
</dbReference>
<protein>
    <submittedName>
        <fullName evidence="1">Uncharacterized protein</fullName>
    </submittedName>
</protein>